<dbReference type="AlphaFoldDB" id="A0AAD5QIJ1"/>
<feature type="region of interest" description="Disordered" evidence="1">
    <location>
        <begin position="367"/>
        <end position="388"/>
    </location>
</feature>
<protein>
    <submittedName>
        <fullName evidence="2">Uncharacterized protein</fullName>
    </submittedName>
</protein>
<evidence type="ECO:0000313" key="2">
    <source>
        <dbReference type="EMBL" id="KAJ1349750.1"/>
    </source>
</evidence>
<accession>A0AAD5QIJ1</accession>
<keyword evidence="3" id="KW-1185">Reference proteome</keyword>
<feature type="region of interest" description="Disordered" evidence="1">
    <location>
        <begin position="236"/>
        <end position="257"/>
    </location>
</feature>
<gene>
    <name evidence="2" type="ORF">KIN20_005393</name>
</gene>
<organism evidence="2 3">
    <name type="scientific">Parelaphostrongylus tenuis</name>
    <name type="common">Meningeal worm</name>
    <dbReference type="NCBI Taxonomy" id="148309"/>
    <lineage>
        <taxon>Eukaryota</taxon>
        <taxon>Metazoa</taxon>
        <taxon>Ecdysozoa</taxon>
        <taxon>Nematoda</taxon>
        <taxon>Chromadorea</taxon>
        <taxon>Rhabditida</taxon>
        <taxon>Rhabditina</taxon>
        <taxon>Rhabditomorpha</taxon>
        <taxon>Strongyloidea</taxon>
        <taxon>Metastrongylidae</taxon>
        <taxon>Parelaphostrongylus</taxon>
    </lineage>
</organism>
<name>A0AAD5QIJ1_PARTN</name>
<evidence type="ECO:0000256" key="1">
    <source>
        <dbReference type="SAM" id="MobiDB-lite"/>
    </source>
</evidence>
<sequence length="388" mass="44643">MLHKVASLRLHIQNDEYLTTEDERVVVEILKCSNVFEDSSLRRSLILLLESYCRQIWQSKRFLASQVEESCNVLVDSVIQRIGMHLEEMQFQDRDRWFGGLTSSVRCSLDKARIFSIITVCLALIRIEKGVISDELKIIVNRMPTLYTSLTSLANDLLNSDDRFLTTVSALLTVKADFGALPYLLILSALREIRFDSKIILAWIDNDEIGFETILMIVQTLIEDRIIWETRAVPKSAYSPSPKRSRLLSHNDDNNYDEGGEDDYHMTYLFEKPPTSDDDIVISVRIPYLEDCGGCREETFMFSRQPEIQNCCRSVNPKPSDTDLDALLEMFVEVKLNLNKRLLDAGNDIMDMTKLLSALNQLLDGEFNEDNDEECPEEDSEEEHMIRC</sequence>
<evidence type="ECO:0000313" key="3">
    <source>
        <dbReference type="Proteomes" id="UP001196413"/>
    </source>
</evidence>
<proteinExistence type="predicted"/>
<comment type="caution">
    <text evidence="2">The sequence shown here is derived from an EMBL/GenBank/DDBJ whole genome shotgun (WGS) entry which is preliminary data.</text>
</comment>
<dbReference type="EMBL" id="JAHQIW010000738">
    <property type="protein sequence ID" value="KAJ1349750.1"/>
    <property type="molecule type" value="Genomic_DNA"/>
</dbReference>
<reference evidence="2" key="1">
    <citation type="submission" date="2021-06" db="EMBL/GenBank/DDBJ databases">
        <title>Parelaphostrongylus tenuis whole genome reference sequence.</title>
        <authorList>
            <person name="Garwood T.J."/>
            <person name="Larsen P.A."/>
            <person name="Fountain-Jones N.M."/>
            <person name="Garbe J.R."/>
            <person name="Macchietto M.G."/>
            <person name="Kania S.A."/>
            <person name="Gerhold R.W."/>
            <person name="Richards J.E."/>
            <person name="Wolf T.M."/>
        </authorList>
    </citation>
    <scope>NUCLEOTIDE SEQUENCE</scope>
    <source>
        <strain evidence="2">MNPRO001-30</strain>
        <tissue evidence="2">Meninges</tissue>
    </source>
</reference>
<feature type="compositionally biased region" description="Acidic residues" evidence="1">
    <location>
        <begin position="367"/>
        <end position="382"/>
    </location>
</feature>
<dbReference type="Proteomes" id="UP001196413">
    <property type="component" value="Unassembled WGS sequence"/>
</dbReference>